<evidence type="ECO:0000313" key="3">
    <source>
        <dbReference type="Proteomes" id="UP001172083"/>
    </source>
</evidence>
<feature type="transmembrane region" description="Helical" evidence="1">
    <location>
        <begin position="12"/>
        <end position="30"/>
    </location>
</feature>
<comment type="caution">
    <text evidence="2">The sequence shown here is derived from an EMBL/GenBank/DDBJ whole genome shotgun (WGS) entry which is preliminary data.</text>
</comment>
<dbReference type="RefSeq" id="WP_346760070.1">
    <property type="nucleotide sequence ID" value="NZ_JAUJEB010000005.1"/>
</dbReference>
<name>A0ABT8LEG7_9BACT</name>
<keyword evidence="1" id="KW-0812">Transmembrane</keyword>
<keyword evidence="1" id="KW-0472">Membrane</keyword>
<sequence>MGNNKVFKKYSINKLVIGCLLFGFITTGFVDLLLQSKASYSAIMGMDANRVYFYTFFLLVIGCWLLYNKWFVGIGFISLATFSSYFIEYITLHNFFASIAIYFGIIIDIIIQKQKKWLVPLIVIGILQGIAFQTGWFGYYMVGSMEFLALCIGSVFIVKTIQ</sequence>
<dbReference type="EMBL" id="JAUJEB010000005">
    <property type="protein sequence ID" value="MDN5214731.1"/>
    <property type="molecule type" value="Genomic_DNA"/>
</dbReference>
<evidence type="ECO:0000256" key="1">
    <source>
        <dbReference type="SAM" id="Phobius"/>
    </source>
</evidence>
<accession>A0ABT8LEG7</accession>
<proteinExistence type="predicted"/>
<keyword evidence="1" id="KW-1133">Transmembrane helix</keyword>
<dbReference type="Proteomes" id="UP001172083">
    <property type="component" value="Unassembled WGS sequence"/>
</dbReference>
<feature type="transmembrane region" description="Helical" evidence="1">
    <location>
        <begin position="87"/>
        <end position="110"/>
    </location>
</feature>
<gene>
    <name evidence="2" type="ORF">QQ020_21815</name>
</gene>
<feature type="transmembrane region" description="Helical" evidence="1">
    <location>
        <begin position="51"/>
        <end position="67"/>
    </location>
</feature>
<feature type="transmembrane region" description="Helical" evidence="1">
    <location>
        <begin position="139"/>
        <end position="158"/>
    </location>
</feature>
<organism evidence="2 3">
    <name type="scientific">Agaribacillus aureus</name>
    <dbReference type="NCBI Taxonomy" id="3051825"/>
    <lineage>
        <taxon>Bacteria</taxon>
        <taxon>Pseudomonadati</taxon>
        <taxon>Bacteroidota</taxon>
        <taxon>Cytophagia</taxon>
        <taxon>Cytophagales</taxon>
        <taxon>Splendidivirgaceae</taxon>
        <taxon>Agaribacillus</taxon>
    </lineage>
</organism>
<reference evidence="2" key="1">
    <citation type="submission" date="2023-06" db="EMBL/GenBank/DDBJ databases">
        <title>Genomic of Agaribacillus aureum.</title>
        <authorList>
            <person name="Wang G."/>
        </authorList>
    </citation>
    <scope>NUCLEOTIDE SEQUENCE</scope>
    <source>
        <strain evidence="2">BMA12</strain>
    </source>
</reference>
<evidence type="ECO:0000313" key="2">
    <source>
        <dbReference type="EMBL" id="MDN5214731.1"/>
    </source>
</evidence>
<protein>
    <submittedName>
        <fullName evidence="2">Uncharacterized protein</fullName>
    </submittedName>
</protein>
<keyword evidence="3" id="KW-1185">Reference proteome</keyword>